<dbReference type="AlphaFoldDB" id="A0A8X6N2J6"/>
<gene>
    <name evidence="1" type="ORF">NPIL_36321</name>
</gene>
<evidence type="ECO:0000313" key="2">
    <source>
        <dbReference type="Proteomes" id="UP000887013"/>
    </source>
</evidence>
<feature type="non-terminal residue" evidence="1">
    <location>
        <position position="1"/>
    </location>
</feature>
<dbReference type="EMBL" id="BMAW01004681">
    <property type="protein sequence ID" value="GFS90362.1"/>
    <property type="molecule type" value="Genomic_DNA"/>
</dbReference>
<accession>A0A8X6N2J6</accession>
<protein>
    <submittedName>
        <fullName evidence="1">Uncharacterized protein</fullName>
    </submittedName>
</protein>
<evidence type="ECO:0000313" key="1">
    <source>
        <dbReference type="EMBL" id="GFS90362.1"/>
    </source>
</evidence>
<sequence>ADEIHPPPLHNQAAESVDDVKRLQLKKSLIFEEEFGGFPQEDYKAVK</sequence>
<reference evidence="1" key="1">
    <citation type="submission" date="2020-08" db="EMBL/GenBank/DDBJ databases">
        <title>Multicomponent nature underlies the extraordinary mechanical properties of spider dragline silk.</title>
        <authorList>
            <person name="Kono N."/>
            <person name="Nakamura H."/>
            <person name="Mori M."/>
            <person name="Yoshida Y."/>
            <person name="Ohtoshi R."/>
            <person name="Malay A.D."/>
            <person name="Moran D.A.P."/>
            <person name="Tomita M."/>
            <person name="Numata K."/>
            <person name="Arakawa K."/>
        </authorList>
    </citation>
    <scope>NUCLEOTIDE SEQUENCE</scope>
</reference>
<comment type="caution">
    <text evidence="1">The sequence shown here is derived from an EMBL/GenBank/DDBJ whole genome shotgun (WGS) entry which is preliminary data.</text>
</comment>
<proteinExistence type="predicted"/>
<organism evidence="1 2">
    <name type="scientific">Nephila pilipes</name>
    <name type="common">Giant wood spider</name>
    <name type="synonym">Nephila maculata</name>
    <dbReference type="NCBI Taxonomy" id="299642"/>
    <lineage>
        <taxon>Eukaryota</taxon>
        <taxon>Metazoa</taxon>
        <taxon>Ecdysozoa</taxon>
        <taxon>Arthropoda</taxon>
        <taxon>Chelicerata</taxon>
        <taxon>Arachnida</taxon>
        <taxon>Araneae</taxon>
        <taxon>Araneomorphae</taxon>
        <taxon>Entelegynae</taxon>
        <taxon>Araneoidea</taxon>
        <taxon>Nephilidae</taxon>
        <taxon>Nephila</taxon>
    </lineage>
</organism>
<keyword evidence="2" id="KW-1185">Reference proteome</keyword>
<dbReference type="Proteomes" id="UP000887013">
    <property type="component" value="Unassembled WGS sequence"/>
</dbReference>
<name>A0A8X6N2J6_NEPPI</name>